<protein>
    <submittedName>
        <fullName evidence="1">14025_t:CDS:1</fullName>
    </submittedName>
</protein>
<evidence type="ECO:0000313" key="2">
    <source>
        <dbReference type="Proteomes" id="UP000789702"/>
    </source>
</evidence>
<gene>
    <name evidence="1" type="ORF">DHETER_LOCUS7847</name>
</gene>
<proteinExistence type="predicted"/>
<organism evidence="1 2">
    <name type="scientific">Dentiscutata heterogama</name>
    <dbReference type="NCBI Taxonomy" id="1316150"/>
    <lineage>
        <taxon>Eukaryota</taxon>
        <taxon>Fungi</taxon>
        <taxon>Fungi incertae sedis</taxon>
        <taxon>Mucoromycota</taxon>
        <taxon>Glomeromycotina</taxon>
        <taxon>Glomeromycetes</taxon>
        <taxon>Diversisporales</taxon>
        <taxon>Gigasporaceae</taxon>
        <taxon>Dentiscutata</taxon>
    </lineage>
</organism>
<accession>A0ACA9MYI2</accession>
<name>A0ACA9MYI2_9GLOM</name>
<dbReference type="EMBL" id="CAJVPU010011655">
    <property type="protein sequence ID" value="CAG8616585.1"/>
    <property type="molecule type" value="Genomic_DNA"/>
</dbReference>
<keyword evidence="2" id="KW-1185">Reference proteome</keyword>
<evidence type="ECO:0000313" key="1">
    <source>
        <dbReference type="EMBL" id="CAG8616585.1"/>
    </source>
</evidence>
<sequence length="95" mass="11257">KFLMERGQGLLKEQRNVMLILLGRCWNDNPDERPSASEIYENFLSWGLLKFKEFDEILRNMKTIVSLKTAFMHPEAVYKSRNINCDAKCIEIRNF</sequence>
<feature type="non-terminal residue" evidence="1">
    <location>
        <position position="1"/>
    </location>
</feature>
<reference evidence="1" key="1">
    <citation type="submission" date="2021-06" db="EMBL/GenBank/DDBJ databases">
        <authorList>
            <person name="Kallberg Y."/>
            <person name="Tangrot J."/>
            <person name="Rosling A."/>
        </authorList>
    </citation>
    <scope>NUCLEOTIDE SEQUENCE</scope>
    <source>
        <strain evidence="1">IL203A</strain>
    </source>
</reference>
<comment type="caution">
    <text evidence="1">The sequence shown here is derived from an EMBL/GenBank/DDBJ whole genome shotgun (WGS) entry which is preliminary data.</text>
</comment>
<dbReference type="Proteomes" id="UP000789702">
    <property type="component" value="Unassembled WGS sequence"/>
</dbReference>